<keyword evidence="3" id="KW-0949">S-adenosyl-L-methionine</keyword>
<organism evidence="5 6">
    <name type="scientific">Bombardia bombarda</name>
    <dbReference type="NCBI Taxonomy" id="252184"/>
    <lineage>
        <taxon>Eukaryota</taxon>
        <taxon>Fungi</taxon>
        <taxon>Dikarya</taxon>
        <taxon>Ascomycota</taxon>
        <taxon>Pezizomycotina</taxon>
        <taxon>Sordariomycetes</taxon>
        <taxon>Sordariomycetidae</taxon>
        <taxon>Sordariales</taxon>
        <taxon>Lasiosphaeriaceae</taxon>
        <taxon>Bombardia</taxon>
    </lineage>
</organism>
<gene>
    <name evidence="5" type="ORF">B0T17DRAFT_473363</name>
</gene>
<comment type="pathway">
    <text evidence="1">Secondary metabolite biosynthesis.</text>
</comment>
<evidence type="ECO:0000256" key="2">
    <source>
        <dbReference type="ARBA" id="ARBA00022679"/>
    </source>
</evidence>
<dbReference type="PANTHER" id="PTHR35897:SF1">
    <property type="entry name" value="METHYLTRANSFERASE AUSD"/>
    <property type="match status" value="1"/>
</dbReference>
<accession>A0AA39W9Q1</accession>
<comment type="similarity">
    <text evidence="4">Belongs to the class I-like SAM-binding methyltransferase superfamily.</text>
</comment>
<dbReference type="Gene3D" id="3.40.50.150">
    <property type="entry name" value="Vaccinia Virus protein VP39"/>
    <property type="match status" value="1"/>
</dbReference>
<evidence type="ECO:0008006" key="7">
    <source>
        <dbReference type="Google" id="ProtNLM"/>
    </source>
</evidence>
<keyword evidence="6" id="KW-1185">Reference proteome</keyword>
<dbReference type="GO" id="GO:0016740">
    <property type="term" value="F:transferase activity"/>
    <property type="evidence" value="ECO:0007669"/>
    <property type="project" value="UniProtKB-KW"/>
</dbReference>
<reference evidence="5" key="1">
    <citation type="submission" date="2023-06" db="EMBL/GenBank/DDBJ databases">
        <title>Genome-scale phylogeny and comparative genomics of the fungal order Sordariales.</title>
        <authorList>
            <consortium name="Lawrence Berkeley National Laboratory"/>
            <person name="Hensen N."/>
            <person name="Bonometti L."/>
            <person name="Westerberg I."/>
            <person name="Brannstrom I.O."/>
            <person name="Guillou S."/>
            <person name="Cros-Aarteil S."/>
            <person name="Calhoun S."/>
            <person name="Haridas S."/>
            <person name="Kuo A."/>
            <person name="Mondo S."/>
            <person name="Pangilinan J."/>
            <person name="Riley R."/>
            <person name="LaButti K."/>
            <person name="Andreopoulos B."/>
            <person name="Lipzen A."/>
            <person name="Chen C."/>
            <person name="Yanf M."/>
            <person name="Daum C."/>
            <person name="Ng V."/>
            <person name="Clum A."/>
            <person name="Steindorff A."/>
            <person name="Ohm R."/>
            <person name="Martin F."/>
            <person name="Silar P."/>
            <person name="Natvig D."/>
            <person name="Lalanne C."/>
            <person name="Gautier V."/>
            <person name="Ament-velasquez S.L."/>
            <person name="Kruys A."/>
            <person name="Hutchinson M.I."/>
            <person name="Powell A.J."/>
            <person name="Barry K."/>
            <person name="Miller A.N."/>
            <person name="Grigoriev I.V."/>
            <person name="Debuchy R."/>
            <person name="Gladieux P."/>
            <person name="Thoren M.H."/>
            <person name="Johannesson H."/>
        </authorList>
    </citation>
    <scope>NUCLEOTIDE SEQUENCE</scope>
    <source>
        <strain evidence="5">SMH3391-2</strain>
    </source>
</reference>
<name>A0AA39W9Q1_9PEZI</name>
<protein>
    <recommendedName>
        <fullName evidence="7">Methyltransferase domain-containing protein</fullName>
    </recommendedName>
</protein>
<dbReference type="PANTHER" id="PTHR35897">
    <property type="entry name" value="METHYLTRANSFERASE AUSD"/>
    <property type="match status" value="1"/>
</dbReference>
<feature type="non-terminal residue" evidence="5">
    <location>
        <position position="235"/>
    </location>
</feature>
<evidence type="ECO:0000313" key="5">
    <source>
        <dbReference type="EMBL" id="KAK0609972.1"/>
    </source>
</evidence>
<dbReference type="SUPFAM" id="SSF53335">
    <property type="entry name" value="S-adenosyl-L-methionine-dependent methyltransferases"/>
    <property type="match status" value="1"/>
</dbReference>
<dbReference type="AlphaFoldDB" id="A0AA39W9Q1"/>
<dbReference type="Proteomes" id="UP001174934">
    <property type="component" value="Unassembled WGS sequence"/>
</dbReference>
<feature type="non-terminal residue" evidence="5">
    <location>
        <position position="1"/>
    </location>
</feature>
<evidence type="ECO:0000256" key="1">
    <source>
        <dbReference type="ARBA" id="ARBA00005179"/>
    </source>
</evidence>
<evidence type="ECO:0000256" key="3">
    <source>
        <dbReference type="ARBA" id="ARBA00022691"/>
    </source>
</evidence>
<dbReference type="InterPro" id="IPR051654">
    <property type="entry name" value="Meroterpenoid_MTases"/>
</dbReference>
<proteinExistence type="inferred from homology"/>
<dbReference type="InterPro" id="IPR029063">
    <property type="entry name" value="SAM-dependent_MTases_sf"/>
</dbReference>
<sequence length="235" mass="26377">KLLEGYSHIPADEIEQHLREVRQKAWSAHHYPCLGRWRFLDLNITTLPSYPSILSRLASGAVLLDCACCLGQALRQLAFDGAPTPNLIGTDLRREFIDYGFDLFRDRESFGGRFVTGSMLDPDDANLKSLDGTVDIIHAHSFFHLFGWTEQRVAGERMVRFFKGEGEGEGEREGRVGEATVVGRQVGEAGEPGDEGEGRYLHNEASLQRLWDEIGASTGTRWRVEAELERSVDRV</sequence>
<keyword evidence="2" id="KW-0808">Transferase</keyword>
<evidence type="ECO:0000313" key="6">
    <source>
        <dbReference type="Proteomes" id="UP001174934"/>
    </source>
</evidence>
<comment type="caution">
    <text evidence="5">The sequence shown here is derived from an EMBL/GenBank/DDBJ whole genome shotgun (WGS) entry which is preliminary data.</text>
</comment>
<evidence type="ECO:0000256" key="4">
    <source>
        <dbReference type="ARBA" id="ARBA00038314"/>
    </source>
</evidence>
<dbReference type="EMBL" id="JAULSR010000011">
    <property type="protein sequence ID" value="KAK0609972.1"/>
    <property type="molecule type" value="Genomic_DNA"/>
</dbReference>